<dbReference type="PANTHER" id="PTHR37984">
    <property type="entry name" value="PROTEIN CBG26694"/>
    <property type="match status" value="1"/>
</dbReference>
<dbReference type="GO" id="GO:0003676">
    <property type="term" value="F:nucleic acid binding"/>
    <property type="evidence" value="ECO:0007669"/>
    <property type="project" value="InterPro"/>
</dbReference>
<keyword evidence="2" id="KW-1185">Reference proteome</keyword>
<dbReference type="RefSeq" id="XP_055883511.1">
    <property type="nucleotide sequence ID" value="XM_056027536.1"/>
</dbReference>
<dbReference type="PANTHER" id="PTHR37984:SF5">
    <property type="entry name" value="PROTEIN NYNRIN-LIKE"/>
    <property type="match status" value="1"/>
</dbReference>
<dbReference type="Gene3D" id="3.30.420.10">
    <property type="entry name" value="Ribonuclease H-like superfamily/Ribonuclease H"/>
    <property type="match status" value="1"/>
</dbReference>
<accession>A0A9W3A8M0</accession>
<name>A0A9W3A8M0_BIOGL</name>
<dbReference type="GO" id="GO:0015074">
    <property type="term" value="P:DNA integration"/>
    <property type="evidence" value="ECO:0007669"/>
    <property type="project" value="InterPro"/>
</dbReference>
<evidence type="ECO:0000259" key="1">
    <source>
        <dbReference type="PROSITE" id="PS50994"/>
    </source>
</evidence>
<dbReference type="PROSITE" id="PS50994">
    <property type="entry name" value="INTEGRASE"/>
    <property type="match status" value="1"/>
</dbReference>
<dbReference type="OMA" id="QFERANQ"/>
<evidence type="ECO:0000313" key="2">
    <source>
        <dbReference type="Proteomes" id="UP001165740"/>
    </source>
</evidence>
<proteinExistence type="predicted"/>
<dbReference type="InterPro" id="IPR012337">
    <property type="entry name" value="RNaseH-like_sf"/>
</dbReference>
<organism evidence="2 3">
    <name type="scientific">Biomphalaria glabrata</name>
    <name type="common">Bloodfluke planorb</name>
    <name type="synonym">Freshwater snail</name>
    <dbReference type="NCBI Taxonomy" id="6526"/>
    <lineage>
        <taxon>Eukaryota</taxon>
        <taxon>Metazoa</taxon>
        <taxon>Spiralia</taxon>
        <taxon>Lophotrochozoa</taxon>
        <taxon>Mollusca</taxon>
        <taxon>Gastropoda</taxon>
        <taxon>Heterobranchia</taxon>
        <taxon>Euthyneura</taxon>
        <taxon>Panpulmonata</taxon>
        <taxon>Hygrophila</taxon>
        <taxon>Lymnaeoidea</taxon>
        <taxon>Planorbidae</taxon>
        <taxon>Biomphalaria</taxon>
    </lineage>
</organism>
<protein>
    <submittedName>
        <fullName evidence="3">Uncharacterized protein LOC106054065</fullName>
    </submittedName>
</protein>
<reference evidence="3" key="1">
    <citation type="submission" date="2025-08" db="UniProtKB">
        <authorList>
            <consortium name="RefSeq"/>
        </authorList>
    </citation>
    <scope>IDENTIFICATION</scope>
</reference>
<dbReference type="InterPro" id="IPR050951">
    <property type="entry name" value="Retrovirus_Pol_polyprotein"/>
</dbReference>
<feature type="domain" description="Integrase catalytic" evidence="1">
    <location>
        <begin position="146"/>
        <end position="299"/>
    </location>
</feature>
<dbReference type="GeneID" id="106054065"/>
<evidence type="ECO:0000313" key="3">
    <source>
        <dbReference type="RefSeq" id="XP_055883511.1"/>
    </source>
</evidence>
<dbReference type="SUPFAM" id="SSF53098">
    <property type="entry name" value="Ribonuclease H-like"/>
    <property type="match status" value="1"/>
</dbReference>
<dbReference type="InterPro" id="IPR001584">
    <property type="entry name" value="Integrase_cat-core"/>
</dbReference>
<dbReference type="Proteomes" id="UP001165740">
    <property type="component" value="Chromosome 4"/>
</dbReference>
<dbReference type="Pfam" id="PF00665">
    <property type="entry name" value="rve"/>
    <property type="match status" value="1"/>
</dbReference>
<dbReference type="AlphaFoldDB" id="A0A9W3A8M0"/>
<dbReference type="InterPro" id="IPR036397">
    <property type="entry name" value="RNaseH_sf"/>
</dbReference>
<sequence>MQKLRILSKDCNFKAVTAEQHREEAIRDSFINGLVSNSIRKRLLEKAVLSLKDAFKEAGLQEHAYQHSLQYESSQLETNCAATTLTNSLATPLPNSLPSGRYSTIALRAKNLPLSCDDVRTVIEQCQTCAELKSRFFRQPNGELIKATQPFERVSMDFKGPLTSVSRKRYLLTIIDEFSRFPFAFPDMSSSTVVKCLNELFAVFGFPAYVHNDRVTEVQHFLHERGIGTSSTTPYSPRGNGQIERLNRTLWKAITLALHSKELYIAEWELVLNDALQSIRSLLCTSNNRTPHERLLGFNQRSGSGTSLPTWLKKNVIV</sequence>
<gene>
    <name evidence="3" type="primary">LOC106054065</name>
</gene>